<sequence length="80" mass="9111">MVSLDEARAAAERFLDLQVRPQHPYTVVILGEYVEDEGDAWLFPYNGTGYIERNDPTEMMLGNYPIRVLKETGAADFSEQ</sequence>
<organism evidence="2 3">
    <name type="scientific">Actinoplanes xinjiangensis</name>
    <dbReference type="NCBI Taxonomy" id="512350"/>
    <lineage>
        <taxon>Bacteria</taxon>
        <taxon>Bacillati</taxon>
        <taxon>Actinomycetota</taxon>
        <taxon>Actinomycetes</taxon>
        <taxon>Micromonosporales</taxon>
        <taxon>Micromonosporaceae</taxon>
        <taxon>Actinoplanes</taxon>
    </lineage>
</organism>
<dbReference type="Proteomes" id="UP000245697">
    <property type="component" value="Unassembled WGS sequence"/>
</dbReference>
<reference evidence="2 3" key="1">
    <citation type="submission" date="2018-05" db="EMBL/GenBank/DDBJ databases">
        <title>Genomic Encyclopedia of Archaeal and Bacterial Type Strains, Phase II (KMG-II): from individual species to whole genera.</title>
        <authorList>
            <person name="Goeker M."/>
        </authorList>
    </citation>
    <scope>NUCLEOTIDE SEQUENCE [LARGE SCALE GENOMIC DNA]</scope>
    <source>
        <strain evidence="2 3">DSM 45184</strain>
    </source>
</reference>
<dbReference type="AlphaFoldDB" id="A0A316FPR4"/>
<dbReference type="RefSeq" id="WP_109592149.1">
    <property type="nucleotide sequence ID" value="NZ_BONA01000026.1"/>
</dbReference>
<dbReference type="EMBL" id="QGGR01000004">
    <property type="protein sequence ID" value="PWK49696.1"/>
    <property type="molecule type" value="Genomic_DNA"/>
</dbReference>
<name>A0A316FPR4_9ACTN</name>
<protein>
    <submittedName>
        <fullName evidence="2">Immunity protein 35 of polymorphic toxin system</fullName>
    </submittedName>
</protein>
<accession>A0A316FPR4</accession>
<evidence type="ECO:0000259" key="1">
    <source>
        <dbReference type="Pfam" id="PF15567"/>
    </source>
</evidence>
<keyword evidence="3" id="KW-1185">Reference proteome</keyword>
<feature type="domain" description="Immunity protein 35" evidence="1">
    <location>
        <begin position="5"/>
        <end position="75"/>
    </location>
</feature>
<evidence type="ECO:0000313" key="2">
    <source>
        <dbReference type="EMBL" id="PWK49696.1"/>
    </source>
</evidence>
<dbReference type="Pfam" id="PF15567">
    <property type="entry name" value="Imm35"/>
    <property type="match status" value="1"/>
</dbReference>
<comment type="caution">
    <text evidence="2">The sequence shown here is derived from an EMBL/GenBank/DDBJ whole genome shotgun (WGS) entry which is preliminary data.</text>
</comment>
<evidence type="ECO:0000313" key="3">
    <source>
        <dbReference type="Proteomes" id="UP000245697"/>
    </source>
</evidence>
<dbReference type="InterPro" id="IPR029082">
    <property type="entry name" value="Imm35"/>
</dbReference>
<proteinExistence type="predicted"/>
<gene>
    <name evidence="2" type="ORF">BC793_104371</name>
</gene>
<dbReference type="OrthoDB" id="3397041at2"/>